<comment type="similarity">
    <text evidence="1 5">Belongs to the FliD family.</text>
</comment>
<evidence type="ECO:0000313" key="10">
    <source>
        <dbReference type="Proteomes" id="UP001333710"/>
    </source>
</evidence>
<feature type="region of interest" description="Disordered" evidence="6">
    <location>
        <begin position="72"/>
        <end position="91"/>
    </location>
</feature>
<comment type="subcellular location">
    <subcellularLocation>
        <location evidence="5">Secreted</location>
    </subcellularLocation>
    <subcellularLocation>
        <location evidence="5">Bacterial flagellum</location>
    </subcellularLocation>
</comment>
<keyword evidence="10" id="KW-1185">Reference proteome</keyword>
<feature type="domain" description="Flagellar hook-associated protein 2 C-terminal" evidence="8">
    <location>
        <begin position="254"/>
        <end position="494"/>
    </location>
</feature>
<dbReference type="Pfam" id="PF02465">
    <property type="entry name" value="FliD_N"/>
    <property type="match status" value="1"/>
</dbReference>
<accession>A0AA48HTP9</accession>
<keyword evidence="9" id="KW-0966">Cell projection</keyword>
<keyword evidence="4 5" id="KW-0975">Bacterial flagellum</keyword>
<evidence type="ECO:0000256" key="3">
    <source>
        <dbReference type="ARBA" id="ARBA00023054"/>
    </source>
</evidence>
<dbReference type="GO" id="GO:0007155">
    <property type="term" value="P:cell adhesion"/>
    <property type="evidence" value="ECO:0007669"/>
    <property type="project" value="InterPro"/>
</dbReference>
<evidence type="ECO:0000313" key="9">
    <source>
        <dbReference type="EMBL" id="BDX07799.1"/>
    </source>
</evidence>
<dbReference type="AlphaFoldDB" id="A0AA48HTP9"/>
<evidence type="ECO:0000259" key="7">
    <source>
        <dbReference type="Pfam" id="PF02465"/>
    </source>
</evidence>
<dbReference type="GO" id="GO:0009421">
    <property type="term" value="C:bacterial-type flagellum filament cap"/>
    <property type="evidence" value="ECO:0007669"/>
    <property type="project" value="InterPro"/>
</dbReference>
<evidence type="ECO:0000256" key="5">
    <source>
        <dbReference type="RuleBase" id="RU362066"/>
    </source>
</evidence>
<sequence length="506" mass="54097">MGIQSLGVGSGLALDDLVTQLIDAERAPKEERLNEREETLDATISAIGSLKSKVDEFQDAVEELKNDYNLNAREPTIDHPTEPEEGETGPFTVEASSSAIEGDYDIAIAQLAAGTEYRTADGSFSTTSDTLYTGAGTSVSFNFESSSDNFSVSVTTNMTLQQYVDAINGSADNIQDDGTTKLVNAILLDTGTADGPKIIFESLLTGNGNDLRIVNEDGDAELSSVTSHTNDGVGGYNADQELSTNTGDEAKVTAVNAQAYVNNVLVESGSNQFENAIANVSFEAFKVSETDASTATGFAASKVTIGNDTEGVKTKIQDFIDNYNSLVDEITRLTKYGESELEDDGALAGDFMIRSIQSGILNALTSTVTDNSFGSIFNIGLSFDDDGKLEISAVDEFGIGSGSDRLDDALQDNFDDVADLFTNSTNGVAQTLYDFLYEYTTFGGLLRDRESDLADEKDALADEREAFELRMLSFEQIQRDKFIALDKTVSSLNNTGNALFAALGGL</sequence>
<keyword evidence="9" id="KW-0969">Cilium</keyword>
<dbReference type="Proteomes" id="UP001333710">
    <property type="component" value="Chromosome"/>
</dbReference>
<dbReference type="GO" id="GO:0005576">
    <property type="term" value="C:extracellular region"/>
    <property type="evidence" value="ECO:0007669"/>
    <property type="project" value="UniProtKB-SubCell"/>
</dbReference>
<protein>
    <recommendedName>
        <fullName evidence="5">Flagellar hook-associated protein 2</fullName>
        <shortName evidence="5">HAP2</shortName>
    </recommendedName>
    <alternativeName>
        <fullName evidence="5">Flagellar cap protein</fullName>
    </alternativeName>
</protein>
<dbReference type="InterPro" id="IPR010809">
    <property type="entry name" value="FliD_C"/>
</dbReference>
<dbReference type="PANTHER" id="PTHR30288:SF0">
    <property type="entry name" value="FLAGELLAR HOOK-ASSOCIATED PROTEIN 2"/>
    <property type="match status" value="1"/>
</dbReference>
<dbReference type="EMBL" id="AP027272">
    <property type="protein sequence ID" value="BDX07799.1"/>
    <property type="molecule type" value="Genomic_DNA"/>
</dbReference>
<keyword evidence="3" id="KW-0175">Coiled coil</keyword>
<evidence type="ECO:0000256" key="2">
    <source>
        <dbReference type="ARBA" id="ARBA00011255"/>
    </source>
</evidence>
<dbReference type="GO" id="GO:0009424">
    <property type="term" value="C:bacterial-type flagellum hook"/>
    <property type="evidence" value="ECO:0007669"/>
    <property type="project" value="UniProtKB-UniRule"/>
</dbReference>
<evidence type="ECO:0000256" key="4">
    <source>
        <dbReference type="ARBA" id="ARBA00023143"/>
    </source>
</evidence>
<evidence type="ECO:0000259" key="8">
    <source>
        <dbReference type="Pfam" id="PF07195"/>
    </source>
</evidence>
<dbReference type="PANTHER" id="PTHR30288">
    <property type="entry name" value="FLAGELLAR CAP/ASSEMBLY PROTEIN FLID"/>
    <property type="match status" value="1"/>
</dbReference>
<dbReference type="Pfam" id="PF07195">
    <property type="entry name" value="FliD_C"/>
    <property type="match status" value="1"/>
</dbReference>
<gene>
    <name evidence="9" type="primary">fliD</name>
    <name evidence="9" type="ORF">MACH26_33200</name>
</gene>
<reference evidence="9" key="1">
    <citation type="submission" date="2023-01" db="EMBL/GenBank/DDBJ databases">
        <title>Complete genome sequence of Planctobacterium marinum strain Dej080120_11.</title>
        <authorList>
            <person name="Ueki S."/>
            <person name="Maruyama F."/>
        </authorList>
    </citation>
    <scope>NUCLEOTIDE SEQUENCE</scope>
    <source>
        <strain evidence="9">Dej080120_11</strain>
    </source>
</reference>
<organism evidence="9 10">
    <name type="scientific">Planctobacterium marinum</name>
    <dbReference type="NCBI Taxonomy" id="1631968"/>
    <lineage>
        <taxon>Bacteria</taxon>
        <taxon>Pseudomonadati</taxon>
        <taxon>Pseudomonadota</taxon>
        <taxon>Gammaproteobacteria</taxon>
        <taxon>Alteromonadales</taxon>
        <taxon>Alteromonadaceae</taxon>
        <taxon>Planctobacterium</taxon>
    </lineage>
</organism>
<feature type="domain" description="Flagellar hook-associated protein 2 N-terminal" evidence="7">
    <location>
        <begin position="10"/>
        <end position="113"/>
    </location>
</feature>
<evidence type="ECO:0000256" key="6">
    <source>
        <dbReference type="SAM" id="MobiDB-lite"/>
    </source>
</evidence>
<comment type="subunit">
    <text evidence="2 5">Homopentamer.</text>
</comment>
<proteinExistence type="inferred from homology"/>
<comment type="function">
    <text evidence="5">Required for morphogenesis and for the elongation of the flagellar filament by facilitating polymerization of the flagellin monomers at the tip of growing filament. Forms a capping structure, which prevents flagellin subunits (transported through the central channel of the flagellum) from leaking out without polymerization at the distal end.</text>
</comment>
<keyword evidence="9" id="KW-0282">Flagellum</keyword>
<keyword evidence="5" id="KW-0964">Secreted</keyword>
<dbReference type="KEGG" id="pmaw:MACH26_33200"/>
<dbReference type="GO" id="GO:0071973">
    <property type="term" value="P:bacterial-type flagellum-dependent cell motility"/>
    <property type="evidence" value="ECO:0007669"/>
    <property type="project" value="TreeGrafter"/>
</dbReference>
<dbReference type="RefSeq" id="WP_338293899.1">
    <property type="nucleotide sequence ID" value="NZ_AP027272.1"/>
</dbReference>
<dbReference type="InterPro" id="IPR003481">
    <property type="entry name" value="FliD_N"/>
</dbReference>
<dbReference type="InterPro" id="IPR040026">
    <property type="entry name" value="FliD"/>
</dbReference>
<evidence type="ECO:0000256" key="1">
    <source>
        <dbReference type="ARBA" id="ARBA00009764"/>
    </source>
</evidence>
<name>A0AA48HTP9_9ALTE</name>